<dbReference type="Pfam" id="PF07872">
    <property type="entry name" value="DUF1659"/>
    <property type="match status" value="1"/>
</dbReference>
<dbReference type="InterPro" id="IPR012454">
    <property type="entry name" value="DUF1659"/>
</dbReference>
<accession>A0ABM8Y8S0</accession>
<dbReference type="Proteomes" id="UP000789423">
    <property type="component" value="Unassembled WGS sequence"/>
</dbReference>
<protein>
    <recommendedName>
        <fullName evidence="1">DUF1659 domain-containing protein</fullName>
    </recommendedName>
</protein>
<evidence type="ECO:0000313" key="2">
    <source>
        <dbReference type="EMBL" id="CAG9612144.1"/>
    </source>
</evidence>
<keyword evidence="3" id="KW-1185">Reference proteome</keyword>
<dbReference type="EMBL" id="CAKJTI010000004">
    <property type="protein sequence ID" value="CAG9612144.1"/>
    <property type="molecule type" value="Genomic_DNA"/>
</dbReference>
<dbReference type="RefSeq" id="WP_098310955.1">
    <property type="nucleotide sequence ID" value="NZ_CAKJTI010000004.1"/>
</dbReference>
<gene>
    <name evidence="2" type="ORF">BACCIP111899_01316</name>
</gene>
<evidence type="ECO:0000313" key="3">
    <source>
        <dbReference type="Proteomes" id="UP000789423"/>
    </source>
</evidence>
<evidence type="ECO:0000259" key="1">
    <source>
        <dbReference type="Pfam" id="PF07872"/>
    </source>
</evidence>
<proteinExistence type="predicted"/>
<reference evidence="2 3" key="1">
    <citation type="submission" date="2021-10" db="EMBL/GenBank/DDBJ databases">
        <authorList>
            <person name="Criscuolo A."/>
        </authorList>
    </citation>
    <scope>NUCLEOTIDE SEQUENCE [LARGE SCALE GENOMIC DNA]</scope>
    <source>
        <strain evidence="3">CIP 111899</strain>
    </source>
</reference>
<sequence length="74" mass="8035">MAIQTIVSDMSLRLVLNGGTDKNGKAIMKNKQFKNVKTNADLNKVHEVATAIASLQQHKLDAVQLVSTTDVSNQ</sequence>
<organism evidence="2 3">
    <name type="scientific">Bacillus rhizoplanae</name>
    <dbReference type="NCBI Taxonomy" id="2880966"/>
    <lineage>
        <taxon>Bacteria</taxon>
        <taxon>Bacillati</taxon>
        <taxon>Bacillota</taxon>
        <taxon>Bacilli</taxon>
        <taxon>Bacillales</taxon>
        <taxon>Bacillaceae</taxon>
        <taxon>Bacillus</taxon>
    </lineage>
</organism>
<name>A0ABM8Y8S0_9BACI</name>
<feature type="domain" description="DUF1659" evidence="1">
    <location>
        <begin position="2"/>
        <end position="73"/>
    </location>
</feature>
<comment type="caution">
    <text evidence="2">The sequence shown here is derived from an EMBL/GenBank/DDBJ whole genome shotgun (WGS) entry which is preliminary data.</text>
</comment>